<dbReference type="InterPro" id="IPR052894">
    <property type="entry name" value="AsmA-related"/>
</dbReference>
<dbReference type="RefSeq" id="WP_160961093.1">
    <property type="nucleotide sequence ID" value="NZ_WVUD01000018.1"/>
</dbReference>
<proteinExistence type="predicted"/>
<gene>
    <name evidence="3" type="ORF">GTA51_11100</name>
</gene>
<comment type="caution">
    <text evidence="3">The sequence shown here is derived from an EMBL/GenBank/DDBJ whole genome shotgun (WGS) entry which is preliminary data.</text>
</comment>
<evidence type="ECO:0000259" key="2">
    <source>
        <dbReference type="Pfam" id="PF05170"/>
    </source>
</evidence>
<dbReference type="InterPro" id="IPR007844">
    <property type="entry name" value="AsmA"/>
</dbReference>
<dbReference type="GO" id="GO:0090313">
    <property type="term" value="P:regulation of protein targeting to membrane"/>
    <property type="evidence" value="ECO:0007669"/>
    <property type="project" value="TreeGrafter"/>
</dbReference>
<feature type="domain" description="AsmA" evidence="2">
    <location>
        <begin position="22"/>
        <end position="164"/>
    </location>
</feature>
<feature type="compositionally biased region" description="Low complexity" evidence="1">
    <location>
        <begin position="342"/>
        <end position="354"/>
    </location>
</feature>
<dbReference type="PANTHER" id="PTHR30441">
    <property type="entry name" value="DUF748 DOMAIN-CONTAINING PROTEIN"/>
    <property type="match status" value="1"/>
</dbReference>
<dbReference type="GO" id="GO:0005886">
    <property type="term" value="C:plasma membrane"/>
    <property type="evidence" value="ECO:0007669"/>
    <property type="project" value="TreeGrafter"/>
</dbReference>
<dbReference type="EMBL" id="WVUD01000018">
    <property type="protein sequence ID" value="MYL83672.1"/>
    <property type="molecule type" value="Genomic_DNA"/>
</dbReference>
<name>A0A7C9MPJ7_9BACT</name>
<feature type="domain" description="AsmA" evidence="2">
    <location>
        <begin position="897"/>
        <end position="1123"/>
    </location>
</feature>
<accession>A0A7C9MPJ7</accession>
<feature type="region of interest" description="Disordered" evidence="1">
    <location>
        <begin position="329"/>
        <end position="362"/>
    </location>
</feature>
<evidence type="ECO:0000313" key="3">
    <source>
        <dbReference type="EMBL" id="MYL83672.1"/>
    </source>
</evidence>
<organism evidence="3 4">
    <name type="scientific">Solidesulfovibrio aerotolerans</name>
    <dbReference type="NCBI Taxonomy" id="295255"/>
    <lineage>
        <taxon>Bacteria</taxon>
        <taxon>Pseudomonadati</taxon>
        <taxon>Thermodesulfobacteriota</taxon>
        <taxon>Desulfovibrionia</taxon>
        <taxon>Desulfovibrionales</taxon>
        <taxon>Desulfovibrionaceae</taxon>
        <taxon>Solidesulfovibrio</taxon>
    </lineage>
</organism>
<evidence type="ECO:0000313" key="4">
    <source>
        <dbReference type="Proteomes" id="UP000482487"/>
    </source>
</evidence>
<dbReference type="OrthoDB" id="9766390at2"/>
<sequence>MPTPPPDAAPAPRRSRLPRLAALLLGLVIILAVALPLAARQIIGPTRLKALTEQALTDALGRQVTVSGGVSITLTPWLGLAMGPVSVANAPGFDDEPMLTAGRLEMTIRMLPLLAKVVSPGSVRVNDLVVQLVRTADGRTNWGDLTALQDSTTGSGWTVAPQPRDIRLENIAARLTDATTGRTLAVTGARLRTGLGQPFAFSASFTAAGVLPDTSLECHLQGQASFDAATGRLGLHRTTVESGLVTNTPLRPGGATPARLVSRFFLDYDPAGAVLTLTDIDSRAPGLRLTGRATVADLPDAPKLQSELALSADMAGNWLDMLGLVRPDTPESLVAPPDAGNPRPSSLPASASLRPAPPEPGQATAAVTVTADAAGCTLERLDLRLPEGTVQATGRATFGDAPTIVAAVTAADIPFARLPRPVGNGGWAAPGAWLFKPTLDVQAVLHRCSLGGLVIAEAAASLRGAGGLVRLYPATATLPGGSVASLDARLTAPGGQDGGPDCDITAAVEPAGATLRFSGRLDATGAAGTVSLASPDPGAAAKALGLPGLPPGLATQAKGQVTWLPGPPGKWAVTGLEAKVAETVLRGQLGYNTLQPAGLSFDLSADSLDFDRFPPTPPAPEPQTASAGTPQARGRLRLDQIAGRGLEVRNAVLELTLGHGNMAAVIDAAELFGGKLTGTVERQNAGRLTAALQLAGAEASKLFAKTGLPLAGPVTAKASLEAGGAATGRLGNVAASLEAESSQLFLTRNGKRLPVAAPKAILTVKGLDNADGFDGDAVLTLATAGADGGVGTFGLRDIRLNLAAPVSLDLAGRLKDALQGKLDATALLRPSGTTRDIRLSLSGPVSADPAGGFSVGDLACNLGGALATAKIWRKAGDTAPTQFSLDCANLQPRQVLPAWGVALPADTPADKLAKASLTASGTVDDKAIAIQKLAASLDDTHVTGHGVMDRYDPTRGKWELSVDSLDLDAYAPQKPAAAPPAVAAAERRKPLDFKTLREMALEAKIHFGWLKKGNVTFDASNATFLAKNGLFTFRQESSHFYSGRLFTEVRGDVRDTALKTVIELKLEGIEIARFLKDWAEGDTLASGTGTFVVAARTSGANEEELRGNLAGNGSLQVTRGELKVRDNDHKTGGQPSEERIPFDIFSSTWTARGGVAHSDDFRIESPRMLVAGKGQVDLREETINLSLTASLTGGGQVPATIIGPLDGPKLTIDRSRIIGDMLYRVLQGIVSIPGKAVTRILQLPLQ</sequence>
<keyword evidence="4" id="KW-1185">Reference proteome</keyword>
<reference evidence="3 4" key="1">
    <citation type="submission" date="2020-01" db="EMBL/GenBank/DDBJ databases">
        <title>Genome sequence of Desulfovibrio aerotolerans DSM 16695(T).</title>
        <authorList>
            <person name="Karnachuk O."/>
            <person name="Avakyan M."/>
            <person name="Mardanov A."/>
            <person name="Kadnikov V."/>
            <person name="Ravin N."/>
        </authorList>
    </citation>
    <scope>NUCLEOTIDE SEQUENCE [LARGE SCALE GENOMIC DNA]</scope>
    <source>
        <strain evidence="3 4">DSM 16695</strain>
    </source>
</reference>
<feature type="region of interest" description="Disordered" evidence="1">
    <location>
        <begin position="609"/>
        <end position="633"/>
    </location>
</feature>
<dbReference type="Pfam" id="PF05170">
    <property type="entry name" value="AsmA"/>
    <property type="match status" value="2"/>
</dbReference>
<dbReference type="PANTHER" id="PTHR30441:SF4">
    <property type="entry name" value="PROTEIN ASMA"/>
    <property type="match status" value="1"/>
</dbReference>
<dbReference type="Proteomes" id="UP000482487">
    <property type="component" value="Unassembled WGS sequence"/>
</dbReference>
<evidence type="ECO:0000256" key="1">
    <source>
        <dbReference type="SAM" id="MobiDB-lite"/>
    </source>
</evidence>
<protein>
    <submittedName>
        <fullName evidence="3">AsmA family protein</fullName>
    </submittedName>
</protein>
<dbReference type="AlphaFoldDB" id="A0A7C9MPJ7"/>